<dbReference type="EMBL" id="JACOPN010000001">
    <property type="protein sequence ID" value="MBC5716097.1"/>
    <property type="molecule type" value="Genomic_DNA"/>
</dbReference>
<evidence type="ECO:0000313" key="2">
    <source>
        <dbReference type="Proteomes" id="UP000602260"/>
    </source>
</evidence>
<comment type="caution">
    <text evidence="1">The sequence shown here is derived from an EMBL/GenBank/DDBJ whole genome shotgun (WGS) entry which is preliminary data.</text>
</comment>
<keyword evidence="2" id="KW-1185">Reference proteome</keyword>
<reference evidence="1" key="1">
    <citation type="submission" date="2020-08" db="EMBL/GenBank/DDBJ databases">
        <title>Genome public.</title>
        <authorList>
            <person name="Liu C."/>
            <person name="Sun Q."/>
        </authorList>
    </citation>
    <scope>NUCLEOTIDE SEQUENCE</scope>
    <source>
        <strain evidence="1">BX5</strain>
    </source>
</reference>
<dbReference type="RefSeq" id="WP_186877574.1">
    <property type="nucleotide sequence ID" value="NZ_JACOPN010000001.1"/>
</dbReference>
<proteinExistence type="predicted"/>
<gene>
    <name evidence="1" type="ORF">H8S55_01935</name>
</gene>
<evidence type="ECO:0000313" key="1">
    <source>
        <dbReference type="EMBL" id="MBC5716097.1"/>
    </source>
</evidence>
<accession>A0A8J6J361</accession>
<name>A0A8J6J361_9FIRM</name>
<organism evidence="1 2">
    <name type="scientific">Flintibacter faecis</name>
    <dbReference type="NCBI Taxonomy" id="2763047"/>
    <lineage>
        <taxon>Bacteria</taxon>
        <taxon>Bacillati</taxon>
        <taxon>Bacillota</taxon>
        <taxon>Clostridia</taxon>
        <taxon>Eubacteriales</taxon>
        <taxon>Flintibacter</taxon>
    </lineage>
</organism>
<dbReference type="Proteomes" id="UP000602260">
    <property type="component" value="Unassembled WGS sequence"/>
</dbReference>
<protein>
    <submittedName>
        <fullName evidence="1">Ribonuclease Z</fullName>
    </submittedName>
</protein>
<sequence length="135" mass="15529">MIVIACVDDRMGMLFNRRRQSQDSALRQRLLERAAGRPVWMSEYSARQFADCPANNIRVSDRCADRAGTGELWFVEDGRELIGARGAEELVLYRWNRSYPGDVTFPWPLTGWTLTETADFPGTSHEKITEEVYRP</sequence>
<dbReference type="AlphaFoldDB" id="A0A8J6J361"/>